<proteinExistence type="predicted"/>
<comment type="caution">
    <text evidence="1">The sequence shown here is derived from an EMBL/GenBank/DDBJ whole genome shotgun (WGS) entry which is preliminary data.</text>
</comment>
<protein>
    <submittedName>
        <fullName evidence="1">Uncharacterized protein</fullName>
    </submittedName>
</protein>
<organism evidence="1 2">
    <name type="scientific">Morella rubra</name>
    <name type="common">Chinese bayberry</name>
    <dbReference type="NCBI Taxonomy" id="262757"/>
    <lineage>
        <taxon>Eukaryota</taxon>
        <taxon>Viridiplantae</taxon>
        <taxon>Streptophyta</taxon>
        <taxon>Embryophyta</taxon>
        <taxon>Tracheophyta</taxon>
        <taxon>Spermatophyta</taxon>
        <taxon>Magnoliopsida</taxon>
        <taxon>eudicotyledons</taxon>
        <taxon>Gunneridae</taxon>
        <taxon>Pentapetalae</taxon>
        <taxon>rosids</taxon>
        <taxon>fabids</taxon>
        <taxon>Fagales</taxon>
        <taxon>Myricaceae</taxon>
        <taxon>Morella</taxon>
    </lineage>
</organism>
<accession>A0A6A1VDM2</accession>
<name>A0A6A1VDM2_9ROSI</name>
<sequence>MINLKCKKIKSVFLFFHTAKTLTAAKRQAIICTHTRVVERPVSTYNFKEFQFEGRKIDEIFSHYRWDCVLFWRGPPYTNMVINFYSALQNFDTYEDKWEVYIRGRQIKISPDALSTYLCILRQVGAYPAVELATAFSPKEIFKLMTGEDQYLLQSSVSQSALPTFCRMMHLIVCHNIFQSNITQSAQPSVHK</sequence>
<dbReference type="EMBL" id="RXIC02000024">
    <property type="protein sequence ID" value="KAB1209948.1"/>
    <property type="molecule type" value="Genomic_DNA"/>
</dbReference>
<dbReference type="Proteomes" id="UP000516437">
    <property type="component" value="Chromosome 6"/>
</dbReference>
<evidence type="ECO:0000313" key="1">
    <source>
        <dbReference type="EMBL" id="KAB1209948.1"/>
    </source>
</evidence>
<evidence type="ECO:0000313" key="2">
    <source>
        <dbReference type="Proteomes" id="UP000516437"/>
    </source>
</evidence>
<keyword evidence="2" id="KW-1185">Reference proteome</keyword>
<gene>
    <name evidence="1" type="ORF">CJ030_MR6G020066</name>
</gene>
<reference evidence="1 2" key="1">
    <citation type="journal article" date="2019" name="Plant Biotechnol. J.">
        <title>The red bayberry genome and genetic basis of sex determination.</title>
        <authorList>
            <person name="Jia H.M."/>
            <person name="Jia H.J."/>
            <person name="Cai Q.L."/>
            <person name="Wang Y."/>
            <person name="Zhao H.B."/>
            <person name="Yang W.F."/>
            <person name="Wang G.Y."/>
            <person name="Li Y.H."/>
            <person name="Zhan D.L."/>
            <person name="Shen Y.T."/>
            <person name="Niu Q.F."/>
            <person name="Chang L."/>
            <person name="Qiu J."/>
            <person name="Zhao L."/>
            <person name="Xie H.B."/>
            <person name="Fu W.Y."/>
            <person name="Jin J."/>
            <person name="Li X.W."/>
            <person name="Jiao Y."/>
            <person name="Zhou C.C."/>
            <person name="Tu T."/>
            <person name="Chai C.Y."/>
            <person name="Gao J.L."/>
            <person name="Fan L.J."/>
            <person name="van de Weg E."/>
            <person name="Wang J.Y."/>
            <person name="Gao Z.S."/>
        </authorList>
    </citation>
    <scope>NUCLEOTIDE SEQUENCE [LARGE SCALE GENOMIC DNA]</scope>
    <source>
        <tissue evidence="1">Leaves</tissue>
    </source>
</reference>
<dbReference type="AlphaFoldDB" id="A0A6A1VDM2"/>